<dbReference type="OMA" id="YCETEFV"/>
<protein>
    <submittedName>
        <fullName evidence="2">Uncharacterized protein</fullName>
    </submittedName>
</protein>
<proteinExistence type="predicted"/>
<evidence type="ECO:0000313" key="2">
    <source>
        <dbReference type="EMBL" id="ELP89749.1"/>
    </source>
</evidence>
<gene>
    <name evidence="2" type="ORF">EIN_424310</name>
</gene>
<dbReference type="VEuPathDB" id="AmoebaDB:EIN_424310"/>
<keyword evidence="3" id="KW-1185">Reference proteome</keyword>
<keyword evidence="1" id="KW-0732">Signal</keyword>
<reference evidence="2 3" key="1">
    <citation type="submission" date="2012-10" db="EMBL/GenBank/DDBJ databases">
        <authorList>
            <person name="Zafar N."/>
            <person name="Inman J."/>
            <person name="Hall N."/>
            <person name="Lorenzi H."/>
            <person name="Caler E."/>
        </authorList>
    </citation>
    <scope>NUCLEOTIDE SEQUENCE [LARGE SCALE GENOMIC DNA]</scope>
    <source>
        <strain evidence="2 3">IP1</strain>
    </source>
</reference>
<organism evidence="2 3">
    <name type="scientific">Entamoeba invadens IP1</name>
    <dbReference type="NCBI Taxonomy" id="370355"/>
    <lineage>
        <taxon>Eukaryota</taxon>
        <taxon>Amoebozoa</taxon>
        <taxon>Evosea</taxon>
        <taxon>Archamoebae</taxon>
        <taxon>Mastigamoebida</taxon>
        <taxon>Entamoebidae</taxon>
        <taxon>Entamoeba</taxon>
    </lineage>
</organism>
<dbReference type="RefSeq" id="XP_004256520.1">
    <property type="nucleotide sequence ID" value="XM_004256472.1"/>
</dbReference>
<dbReference type="Proteomes" id="UP000014680">
    <property type="component" value="Unassembled WGS sequence"/>
</dbReference>
<dbReference type="KEGG" id="eiv:EIN_424310"/>
<name>A0A0A1UBS1_ENTIV</name>
<evidence type="ECO:0000256" key="1">
    <source>
        <dbReference type="SAM" id="SignalP"/>
    </source>
</evidence>
<evidence type="ECO:0000313" key="3">
    <source>
        <dbReference type="Proteomes" id="UP000014680"/>
    </source>
</evidence>
<feature type="signal peptide" evidence="1">
    <location>
        <begin position="1"/>
        <end position="18"/>
    </location>
</feature>
<feature type="chain" id="PRO_5001980773" evidence="1">
    <location>
        <begin position="19"/>
        <end position="459"/>
    </location>
</feature>
<dbReference type="AlphaFoldDB" id="A0A0A1UBS1"/>
<dbReference type="EMBL" id="KB206573">
    <property type="protein sequence ID" value="ELP89749.1"/>
    <property type="molecule type" value="Genomic_DNA"/>
</dbReference>
<accession>A0A0A1UBS1</accession>
<sequence length="459" mass="51358">MCSTHVLFYILVLTYVFGDTVCYPNSPNCQEGYDKNNCHILEINTDFHFSKECQEFVDHLDSVQINGEVKLNIDDGVVFTPNVVVKVGSSLEINTDLELINDFVIEPSAYVKFMNLTLTGGKFSVLDETEITGTLSIEKNSIVEVDKNVKITVDEIHVKGNGQLLTAEEASLNINKNFNMYENAFCLIGKAGRVFVSNQLQLYDASKLSTEDEVSVTVSGYFWNVFQNAKVLLGKRGQSVSQNIYVYATASVILEEENQLSLENLYLFQNATLQVLDNSVVSCGQYFSTYSYTMISIGNNVTIKSSSMFILFSTEVILGENNRISADSFEVNSYSKMTVGNNSTFVVSGKRLSKECSKGESTDYCTAIAIKGAAELKVESNSNQPLFTVGIGKVVVWNTTQIVPLNAKCINLFKFERKYIYKNEVEKKQYRLVCGETIGRYCETEFVDVICDDKQKDEL</sequence>
<dbReference type="GeneID" id="14888770"/>